<feature type="domain" description="Hemerythrin-like" evidence="3">
    <location>
        <begin position="5"/>
        <end position="123"/>
    </location>
</feature>
<accession>A0AA37HUV0</accession>
<dbReference type="AlphaFoldDB" id="A0AA37HUV0"/>
<dbReference type="EMBL" id="BPQM01000185">
    <property type="protein sequence ID" value="GJD82026.1"/>
    <property type="molecule type" value="Genomic_DNA"/>
</dbReference>
<dbReference type="Proteomes" id="UP001055108">
    <property type="component" value="Unassembled WGS sequence"/>
</dbReference>
<proteinExistence type="predicted"/>
<evidence type="ECO:0000313" key="5">
    <source>
        <dbReference type="Proteomes" id="UP001055108"/>
    </source>
</evidence>
<feature type="transmembrane region" description="Helical" evidence="2">
    <location>
        <begin position="159"/>
        <end position="182"/>
    </location>
</feature>
<name>A0AA37HUV0_9HYPH</name>
<keyword evidence="2" id="KW-0812">Transmembrane</keyword>
<organism evidence="4 5">
    <name type="scientific">Methylobacterium gregans</name>
    <dbReference type="NCBI Taxonomy" id="374424"/>
    <lineage>
        <taxon>Bacteria</taxon>
        <taxon>Pseudomonadati</taxon>
        <taxon>Pseudomonadota</taxon>
        <taxon>Alphaproteobacteria</taxon>
        <taxon>Hyphomicrobiales</taxon>
        <taxon>Methylobacteriaceae</taxon>
        <taxon>Methylobacterium</taxon>
    </lineage>
</organism>
<protein>
    <recommendedName>
        <fullName evidence="3">Hemerythrin-like domain-containing protein</fullName>
    </recommendedName>
</protein>
<feature type="region of interest" description="Disordered" evidence="1">
    <location>
        <begin position="191"/>
        <end position="212"/>
    </location>
</feature>
<reference evidence="4" key="1">
    <citation type="journal article" date="2016" name="Front. Microbiol.">
        <title>Genome Sequence of the Piezophilic, Mesophilic Sulfate-Reducing Bacterium Desulfovibrio indicus J2T.</title>
        <authorList>
            <person name="Cao J."/>
            <person name="Maignien L."/>
            <person name="Shao Z."/>
            <person name="Alain K."/>
            <person name="Jebbar M."/>
        </authorList>
    </citation>
    <scope>NUCLEOTIDE SEQUENCE</scope>
    <source>
        <strain evidence="4">NBRC 103626</strain>
    </source>
</reference>
<sequence length="212" mass="23962">MDVWQLIERDHENINQLIREIPYAMNGPGVIRSRERMLGDLMDALELHAIGLDASLYEPLSRESGTNTLIEELHRAHAEFMRQLKGLVRYRQKGSDGWLNAFEDVTFLVDQHLHQHVHELIPMARKRFSHEEAHRATQAFIRAKTIALRRRRSTTAGGIMSSEAALITTVTAVVAGLGYLAWRNGLFAASKQPHRSATPARPATAGYGVRHR</sequence>
<evidence type="ECO:0000256" key="1">
    <source>
        <dbReference type="SAM" id="MobiDB-lite"/>
    </source>
</evidence>
<dbReference type="Gene3D" id="1.20.120.520">
    <property type="entry name" value="nmb1532 protein domain like"/>
    <property type="match status" value="1"/>
</dbReference>
<evidence type="ECO:0000259" key="3">
    <source>
        <dbReference type="Pfam" id="PF01814"/>
    </source>
</evidence>
<comment type="caution">
    <text evidence="4">The sequence shown here is derived from an EMBL/GenBank/DDBJ whole genome shotgun (WGS) entry which is preliminary data.</text>
</comment>
<keyword evidence="5" id="KW-1185">Reference proteome</keyword>
<dbReference type="RefSeq" id="WP_238307244.1">
    <property type="nucleotide sequence ID" value="NZ_BPQM01000185.1"/>
</dbReference>
<keyword evidence="2" id="KW-0472">Membrane</keyword>
<dbReference type="Pfam" id="PF01814">
    <property type="entry name" value="Hemerythrin"/>
    <property type="match status" value="1"/>
</dbReference>
<gene>
    <name evidence="4" type="ORF">NBEOAGPD_5285</name>
</gene>
<reference evidence="4" key="2">
    <citation type="submission" date="2021-08" db="EMBL/GenBank/DDBJ databases">
        <authorList>
            <person name="Tani A."/>
            <person name="Ola A."/>
            <person name="Ogura Y."/>
            <person name="Katsura K."/>
            <person name="Hayashi T."/>
        </authorList>
    </citation>
    <scope>NUCLEOTIDE SEQUENCE</scope>
    <source>
        <strain evidence="4">NBRC 103626</strain>
    </source>
</reference>
<evidence type="ECO:0000256" key="2">
    <source>
        <dbReference type="SAM" id="Phobius"/>
    </source>
</evidence>
<dbReference type="InterPro" id="IPR012312">
    <property type="entry name" value="Hemerythrin-like"/>
</dbReference>
<evidence type="ECO:0000313" key="4">
    <source>
        <dbReference type="EMBL" id="GJD82026.1"/>
    </source>
</evidence>
<keyword evidence="2" id="KW-1133">Transmembrane helix</keyword>